<organism evidence="1 2">
    <name type="scientific">Gossypium tomentosum</name>
    <name type="common">Hawaiian cotton</name>
    <name type="synonym">Gossypium sandvicense</name>
    <dbReference type="NCBI Taxonomy" id="34277"/>
    <lineage>
        <taxon>Eukaryota</taxon>
        <taxon>Viridiplantae</taxon>
        <taxon>Streptophyta</taxon>
        <taxon>Embryophyta</taxon>
        <taxon>Tracheophyta</taxon>
        <taxon>Spermatophyta</taxon>
        <taxon>Magnoliopsida</taxon>
        <taxon>eudicotyledons</taxon>
        <taxon>Gunneridae</taxon>
        <taxon>Pentapetalae</taxon>
        <taxon>rosids</taxon>
        <taxon>malvids</taxon>
        <taxon>Malvales</taxon>
        <taxon>Malvaceae</taxon>
        <taxon>Malvoideae</taxon>
        <taxon>Gossypium</taxon>
    </lineage>
</organism>
<proteinExistence type="predicted"/>
<keyword evidence="2" id="KW-1185">Reference proteome</keyword>
<dbReference type="Proteomes" id="UP000322667">
    <property type="component" value="Chromosome D02"/>
</dbReference>
<name>A0A5D2LV71_GOSTO</name>
<evidence type="ECO:0000313" key="1">
    <source>
        <dbReference type="EMBL" id="TYH82961.1"/>
    </source>
</evidence>
<sequence>MTNITFYHWKPPPPGWMKFNVAGVVLEDEAGCGGVLRDDKGVACGFFSGWIEARGTKMAEIIASKTTVDMYIGSSLKVDVPLIIELCSIVASEWLKNRSYRLWLLRKFFGDIDYGIKQLAQFQIAVIHLQSNGMEDAFA</sequence>
<protein>
    <recommendedName>
        <fullName evidence="3">RNase H type-1 domain-containing protein</fullName>
    </recommendedName>
</protein>
<accession>A0A5D2LV71</accession>
<dbReference type="AlphaFoldDB" id="A0A5D2LV71"/>
<gene>
    <name evidence="1" type="ORF">ES332_D02G098500v1</name>
</gene>
<reference evidence="1 2" key="1">
    <citation type="submission" date="2019-07" db="EMBL/GenBank/DDBJ databases">
        <title>WGS assembly of Gossypium tomentosum.</title>
        <authorList>
            <person name="Chen Z.J."/>
            <person name="Sreedasyam A."/>
            <person name="Ando A."/>
            <person name="Song Q."/>
            <person name="De L."/>
            <person name="Hulse-Kemp A."/>
            <person name="Ding M."/>
            <person name="Ye W."/>
            <person name="Kirkbride R."/>
            <person name="Jenkins J."/>
            <person name="Plott C."/>
            <person name="Lovell J."/>
            <person name="Lin Y.-M."/>
            <person name="Vaughn R."/>
            <person name="Liu B."/>
            <person name="Li W."/>
            <person name="Simpson S."/>
            <person name="Scheffler B."/>
            <person name="Saski C."/>
            <person name="Grover C."/>
            <person name="Hu G."/>
            <person name="Conover J."/>
            <person name="Carlson J."/>
            <person name="Shu S."/>
            <person name="Boston L."/>
            <person name="Williams M."/>
            <person name="Peterson D."/>
            <person name="Mcgee K."/>
            <person name="Jones D."/>
            <person name="Wendel J."/>
            <person name="Stelly D."/>
            <person name="Grimwood J."/>
            <person name="Schmutz J."/>
        </authorList>
    </citation>
    <scope>NUCLEOTIDE SEQUENCE [LARGE SCALE GENOMIC DNA]</scope>
    <source>
        <strain evidence="1">7179.01</strain>
    </source>
</reference>
<evidence type="ECO:0008006" key="3">
    <source>
        <dbReference type="Google" id="ProtNLM"/>
    </source>
</evidence>
<dbReference type="EMBL" id="CM017624">
    <property type="protein sequence ID" value="TYH82961.1"/>
    <property type="molecule type" value="Genomic_DNA"/>
</dbReference>
<dbReference type="PANTHER" id="PTHR33033">
    <property type="entry name" value="POLYNUCLEOTIDYL TRANSFERASE, RIBONUCLEASE H-LIKE SUPERFAMILY PROTEIN-RELATED"/>
    <property type="match status" value="1"/>
</dbReference>
<evidence type="ECO:0000313" key="2">
    <source>
        <dbReference type="Proteomes" id="UP000322667"/>
    </source>
</evidence>
<dbReference type="PANTHER" id="PTHR33033:SF118">
    <property type="entry name" value="OS02G0175302 PROTEIN"/>
    <property type="match status" value="1"/>
</dbReference>